<reference evidence="8" key="1">
    <citation type="submission" date="2017-10" db="EMBL/GenBank/DDBJ databases">
        <title>Campylobacter species from seals.</title>
        <authorList>
            <person name="Gilbert M.J."/>
            <person name="Zomer A.L."/>
            <person name="Timmerman A.J."/>
            <person name="Duim B."/>
            <person name="Wagenaar J.A."/>
        </authorList>
    </citation>
    <scope>NUCLEOTIDE SEQUENCE [LARGE SCALE GENOMIC DNA]</scope>
    <source>
        <strain evidence="8">17S00004-5</strain>
    </source>
</reference>
<feature type="transmembrane region" description="Helical" evidence="6">
    <location>
        <begin position="83"/>
        <end position="109"/>
    </location>
</feature>
<evidence type="ECO:0000256" key="2">
    <source>
        <dbReference type="ARBA" id="ARBA00022448"/>
    </source>
</evidence>
<dbReference type="Proteomes" id="UP000240535">
    <property type="component" value="Unassembled WGS sequence"/>
</dbReference>
<dbReference type="EMBL" id="PDHH01000005">
    <property type="protein sequence ID" value="PSM51684.1"/>
    <property type="molecule type" value="Genomic_DNA"/>
</dbReference>
<dbReference type="AlphaFoldDB" id="A0A2P8QZK6"/>
<organism evidence="7 8">
    <name type="scientific">Campylobacter blaseri</name>
    <dbReference type="NCBI Taxonomy" id="2042961"/>
    <lineage>
        <taxon>Bacteria</taxon>
        <taxon>Pseudomonadati</taxon>
        <taxon>Campylobacterota</taxon>
        <taxon>Epsilonproteobacteria</taxon>
        <taxon>Campylobacterales</taxon>
        <taxon>Campylobacteraceae</taxon>
        <taxon>Campylobacter</taxon>
    </lineage>
</organism>
<dbReference type="InterPro" id="IPR047218">
    <property type="entry name" value="YocR/YhdH-like"/>
</dbReference>
<dbReference type="SUPFAM" id="SSF161070">
    <property type="entry name" value="SNF-like"/>
    <property type="match status" value="1"/>
</dbReference>
<dbReference type="PRINTS" id="PR00176">
    <property type="entry name" value="NANEUSMPORT"/>
</dbReference>
<dbReference type="PROSITE" id="PS50267">
    <property type="entry name" value="NA_NEUROTRAN_SYMP_3"/>
    <property type="match status" value="1"/>
</dbReference>
<feature type="transmembrane region" description="Helical" evidence="6">
    <location>
        <begin position="341"/>
        <end position="360"/>
    </location>
</feature>
<evidence type="ECO:0000256" key="6">
    <source>
        <dbReference type="SAM" id="Phobius"/>
    </source>
</evidence>
<feature type="transmembrane region" description="Helical" evidence="6">
    <location>
        <begin position="40"/>
        <end position="62"/>
    </location>
</feature>
<evidence type="ECO:0000256" key="1">
    <source>
        <dbReference type="ARBA" id="ARBA00004141"/>
    </source>
</evidence>
<comment type="caution">
    <text evidence="7">The sequence shown here is derived from an EMBL/GenBank/DDBJ whole genome shotgun (WGS) entry which is preliminary data.</text>
</comment>
<dbReference type="Pfam" id="PF00209">
    <property type="entry name" value="SNF"/>
    <property type="match status" value="2"/>
</dbReference>
<proteinExistence type="predicted"/>
<dbReference type="GO" id="GO:0016020">
    <property type="term" value="C:membrane"/>
    <property type="evidence" value="ECO:0007669"/>
    <property type="project" value="UniProtKB-SubCell"/>
</dbReference>
<feature type="transmembrane region" description="Helical" evidence="6">
    <location>
        <begin position="301"/>
        <end position="329"/>
    </location>
</feature>
<keyword evidence="4 6" id="KW-1133">Transmembrane helix</keyword>
<feature type="transmembrane region" description="Helical" evidence="6">
    <location>
        <begin position="422"/>
        <end position="444"/>
    </location>
</feature>
<keyword evidence="2" id="KW-0813">Transport</keyword>
<keyword evidence="8" id="KW-1185">Reference proteome</keyword>
<sequence length="445" mass="49696">MNSKFSKIGFILAVVGSAVGLGNSWKFPTLVGQNGGSAFILLYIILTICVGFTIFLAELYIGKASEKDPINAYKTLAPKYKKSWSMVGFTSIGALLIVSFYSIIIGWIVKYFYLSFSALPKDIQTSKEVFENLLFNDYISQILCFTITFLISFFIVSKGIINGIEKLNVWIMPTLFLILFGMLCYSASMSGFNDAFKFLFFPDFSAITTNSVLYALGMAFFSLSIGAGSIITYSASLSDDTNFVTSTISIIIINVIIGLMMGLIVFTFIFEFGADPSQQGPGLIFISLTTLFSNLGVLGNILAVLFFISLFFAGLTSAVSMIEPFAFYLINQYGFSRKKSLILIGSVVYILGTICILSYIGYTKEYFTFFGKSFFDILDYLASNIIMPLGGLFAAIFVGYILNRRDLEEFFYKYMSKKMFKLWYFFLRYVSIIAVIVIMFNLLVG</sequence>
<dbReference type="CDD" id="cd10336">
    <property type="entry name" value="SLC6sbd_Tyt1-Like"/>
    <property type="match status" value="1"/>
</dbReference>
<evidence type="ECO:0000313" key="8">
    <source>
        <dbReference type="Proteomes" id="UP000240535"/>
    </source>
</evidence>
<dbReference type="InterPro" id="IPR037272">
    <property type="entry name" value="SNS_sf"/>
</dbReference>
<dbReference type="PANTHER" id="PTHR42948">
    <property type="entry name" value="TRANSPORTER"/>
    <property type="match status" value="1"/>
</dbReference>
<feature type="transmembrane region" description="Helical" evidence="6">
    <location>
        <begin position="247"/>
        <end position="270"/>
    </location>
</feature>
<name>A0A2P8QZK6_9BACT</name>
<feature type="transmembrane region" description="Helical" evidence="6">
    <location>
        <begin position="169"/>
        <end position="192"/>
    </location>
</feature>
<evidence type="ECO:0000256" key="4">
    <source>
        <dbReference type="ARBA" id="ARBA00022989"/>
    </source>
</evidence>
<evidence type="ECO:0000313" key="7">
    <source>
        <dbReference type="EMBL" id="PSM51684.1"/>
    </source>
</evidence>
<keyword evidence="5 6" id="KW-0472">Membrane</keyword>
<protein>
    <submittedName>
        <fullName evidence="7">Sodium-dependent transporter</fullName>
    </submittedName>
</protein>
<evidence type="ECO:0000256" key="3">
    <source>
        <dbReference type="ARBA" id="ARBA00022692"/>
    </source>
</evidence>
<feature type="transmembrane region" description="Helical" evidence="6">
    <location>
        <begin position="380"/>
        <end position="402"/>
    </location>
</feature>
<keyword evidence="3 6" id="KW-0812">Transmembrane</keyword>
<accession>A0A2P8QZK6</accession>
<dbReference type="NCBIfam" id="NF037979">
    <property type="entry name" value="Na_transp"/>
    <property type="match status" value="1"/>
</dbReference>
<gene>
    <name evidence="7" type="ORF">CQ405_06005</name>
</gene>
<evidence type="ECO:0000256" key="5">
    <source>
        <dbReference type="ARBA" id="ARBA00023136"/>
    </source>
</evidence>
<feature type="transmembrane region" description="Helical" evidence="6">
    <location>
        <begin position="138"/>
        <end position="157"/>
    </location>
</feature>
<comment type="subcellular location">
    <subcellularLocation>
        <location evidence="1">Membrane</location>
        <topology evidence="1">Multi-pass membrane protein</topology>
    </subcellularLocation>
</comment>
<dbReference type="PANTHER" id="PTHR42948:SF1">
    <property type="entry name" value="TRANSPORTER"/>
    <property type="match status" value="1"/>
</dbReference>
<dbReference type="OrthoDB" id="9762833at2"/>
<dbReference type="InterPro" id="IPR000175">
    <property type="entry name" value="Na/ntran_symport"/>
</dbReference>
<dbReference type="RefSeq" id="WP_106871706.1">
    <property type="nucleotide sequence ID" value="NZ_CP053841.1"/>
</dbReference>
<feature type="transmembrane region" description="Helical" evidence="6">
    <location>
        <begin position="212"/>
        <end position="235"/>
    </location>
</feature>